<name>A0A9N7Z729_PLEPL</name>
<sequence>MCGVGFLKTHNCYSFGLIALGVEISNCTTSPRSCQLLSGVPRSMVRNEPVIRPSLWRPGHCVAMQGVAPAARPR</sequence>
<protein>
    <submittedName>
        <fullName evidence="1">Uncharacterized protein</fullName>
    </submittedName>
</protein>
<proteinExistence type="predicted"/>
<accession>A0A9N7Z729</accession>
<evidence type="ECO:0000313" key="1">
    <source>
        <dbReference type="EMBL" id="CAB1451139.1"/>
    </source>
</evidence>
<dbReference type="EMBL" id="CADEAL010004078">
    <property type="protein sequence ID" value="CAB1451139.1"/>
    <property type="molecule type" value="Genomic_DNA"/>
</dbReference>
<dbReference type="Proteomes" id="UP001153269">
    <property type="component" value="Unassembled WGS sequence"/>
</dbReference>
<gene>
    <name evidence="1" type="ORF">PLEPLA_LOCUS38832</name>
</gene>
<organism evidence="1 2">
    <name type="scientific">Pleuronectes platessa</name>
    <name type="common">European plaice</name>
    <dbReference type="NCBI Taxonomy" id="8262"/>
    <lineage>
        <taxon>Eukaryota</taxon>
        <taxon>Metazoa</taxon>
        <taxon>Chordata</taxon>
        <taxon>Craniata</taxon>
        <taxon>Vertebrata</taxon>
        <taxon>Euteleostomi</taxon>
        <taxon>Actinopterygii</taxon>
        <taxon>Neopterygii</taxon>
        <taxon>Teleostei</taxon>
        <taxon>Neoteleostei</taxon>
        <taxon>Acanthomorphata</taxon>
        <taxon>Carangaria</taxon>
        <taxon>Pleuronectiformes</taxon>
        <taxon>Pleuronectoidei</taxon>
        <taxon>Pleuronectidae</taxon>
        <taxon>Pleuronectes</taxon>
    </lineage>
</organism>
<dbReference type="AlphaFoldDB" id="A0A9N7Z729"/>
<keyword evidence="2" id="KW-1185">Reference proteome</keyword>
<comment type="caution">
    <text evidence="1">The sequence shown here is derived from an EMBL/GenBank/DDBJ whole genome shotgun (WGS) entry which is preliminary data.</text>
</comment>
<evidence type="ECO:0000313" key="2">
    <source>
        <dbReference type="Proteomes" id="UP001153269"/>
    </source>
</evidence>
<reference evidence="1" key="1">
    <citation type="submission" date="2020-03" db="EMBL/GenBank/DDBJ databases">
        <authorList>
            <person name="Weist P."/>
        </authorList>
    </citation>
    <scope>NUCLEOTIDE SEQUENCE</scope>
</reference>